<evidence type="ECO:0000313" key="2">
    <source>
        <dbReference type="EMBL" id="TRM56382.1"/>
    </source>
</evidence>
<dbReference type="AlphaFoldDB" id="A0A550BV06"/>
<organism evidence="2 3">
    <name type="scientific">Schizophyllum amplum</name>
    <dbReference type="NCBI Taxonomy" id="97359"/>
    <lineage>
        <taxon>Eukaryota</taxon>
        <taxon>Fungi</taxon>
        <taxon>Dikarya</taxon>
        <taxon>Basidiomycota</taxon>
        <taxon>Agaricomycotina</taxon>
        <taxon>Agaricomycetes</taxon>
        <taxon>Agaricomycetidae</taxon>
        <taxon>Agaricales</taxon>
        <taxon>Schizophyllaceae</taxon>
        <taxon>Schizophyllum</taxon>
    </lineage>
</organism>
<evidence type="ECO:0000313" key="3">
    <source>
        <dbReference type="Proteomes" id="UP000320762"/>
    </source>
</evidence>
<gene>
    <name evidence="2" type="ORF">BD626DRAFT_575781</name>
</gene>
<feature type="compositionally biased region" description="Low complexity" evidence="1">
    <location>
        <begin position="92"/>
        <end position="103"/>
    </location>
</feature>
<dbReference type="EMBL" id="VDMD01000071">
    <property type="protein sequence ID" value="TRM56382.1"/>
    <property type="molecule type" value="Genomic_DNA"/>
</dbReference>
<proteinExistence type="predicted"/>
<name>A0A550BV06_9AGAR</name>
<accession>A0A550BV06</accession>
<protein>
    <submittedName>
        <fullName evidence="2">Uncharacterized protein</fullName>
    </submittedName>
</protein>
<feature type="region of interest" description="Disordered" evidence="1">
    <location>
        <begin position="24"/>
        <end position="125"/>
    </location>
</feature>
<feature type="compositionally biased region" description="Polar residues" evidence="1">
    <location>
        <begin position="42"/>
        <end position="55"/>
    </location>
</feature>
<evidence type="ECO:0000256" key="1">
    <source>
        <dbReference type="SAM" id="MobiDB-lite"/>
    </source>
</evidence>
<comment type="caution">
    <text evidence="2">The sequence shown here is derived from an EMBL/GenBank/DDBJ whole genome shotgun (WGS) entry which is preliminary data.</text>
</comment>
<feature type="compositionally biased region" description="Pro residues" evidence="1">
    <location>
        <begin position="72"/>
        <end position="91"/>
    </location>
</feature>
<reference evidence="2 3" key="1">
    <citation type="journal article" date="2019" name="New Phytol.">
        <title>Comparative genomics reveals unique wood-decay strategies and fruiting body development in the Schizophyllaceae.</title>
        <authorList>
            <person name="Almasi E."/>
            <person name="Sahu N."/>
            <person name="Krizsan K."/>
            <person name="Balint B."/>
            <person name="Kovacs G.M."/>
            <person name="Kiss B."/>
            <person name="Cseklye J."/>
            <person name="Drula E."/>
            <person name="Henrissat B."/>
            <person name="Nagy I."/>
            <person name="Chovatia M."/>
            <person name="Adam C."/>
            <person name="LaButti K."/>
            <person name="Lipzen A."/>
            <person name="Riley R."/>
            <person name="Grigoriev I.V."/>
            <person name="Nagy L.G."/>
        </authorList>
    </citation>
    <scope>NUCLEOTIDE SEQUENCE [LARGE SCALE GENOMIC DNA]</scope>
    <source>
        <strain evidence="2 3">NL-1724</strain>
    </source>
</reference>
<keyword evidence="3" id="KW-1185">Reference proteome</keyword>
<sequence length="125" mass="12757">MAGEARKALPALDISMLLVGQDMRYGAPSAPARVRLRERNKGSTTDSAKALSASSLVRAIGDAGGLHSPTSPSSPPSPSLPPSPSPSPSPSSSPSSRALTAPSPSLPPSPRRPDRPHSRNVHAAL</sequence>
<dbReference type="Proteomes" id="UP000320762">
    <property type="component" value="Unassembled WGS sequence"/>
</dbReference>